<dbReference type="Proteomes" id="UP001302126">
    <property type="component" value="Unassembled WGS sequence"/>
</dbReference>
<evidence type="ECO:0000259" key="3">
    <source>
        <dbReference type="PROSITE" id="PS51837"/>
    </source>
</evidence>
<feature type="compositionally biased region" description="Polar residues" evidence="1">
    <location>
        <begin position="1"/>
        <end position="13"/>
    </location>
</feature>
<keyword evidence="2" id="KW-1133">Transmembrane helix</keyword>
<evidence type="ECO:0000313" key="4">
    <source>
        <dbReference type="EMBL" id="KAK4187728.1"/>
    </source>
</evidence>
<dbReference type="InterPro" id="IPR006629">
    <property type="entry name" value="LITAF"/>
</dbReference>
<dbReference type="EMBL" id="MU864398">
    <property type="protein sequence ID" value="KAK4187728.1"/>
    <property type="molecule type" value="Genomic_DNA"/>
</dbReference>
<feature type="transmembrane region" description="Helical" evidence="2">
    <location>
        <begin position="129"/>
        <end position="152"/>
    </location>
</feature>
<evidence type="ECO:0000256" key="1">
    <source>
        <dbReference type="SAM" id="MobiDB-lite"/>
    </source>
</evidence>
<evidence type="ECO:0000313" key="5">
    <source>
        <dbReference type="Proteomes" id="UP001302126"/>
    </source>
</evidence>
<feature type="compositionally biased region" description="Pro residues" evidence="1">
    <location>
        <begin position="26"/>
        <end position="37"/>
    </location>
</feature>
<name>A0AAN6WSV5_9PEZI</name>
<reference evidence="4" key="1">
    <citation type="journal article" date="2023" name="Mol. Phylogenet. Evol.">
        <title>Genome-scale phylogeny and comparative genomics of the fungal order Sordariales.</title>
        <authorList>
            <person name="Hensen N."/>
            <person name="Bonometti L."/>
            <person name="Westerberg I."/>
            <person name="Brannstrom I.O."/>
            <person name="Guillou S."/>
            <person name="Cros-Aarteil S."/>
            <person name="Calhoun S."/>
            <person name="Haridas S."/>
            <person name="Kuo A."/>
            <person name="Mondo S."/>
            <person name="Pangilinan J."/>
            <person name="Riley R."/>
            <person name="LaButti K."/>
            <person name="Andreopoulos B."/>
            <person name="Lipzen A."/>
            <person name="Chen C."/>
            <person name="Yan M."/>
            <person name="Daum C."/>
            <person name="Ng V."/>
            <person name="Clum A."/>
            <person name="Steindorff A."/>
            <person name="Ohm R.A."/>
            <person name="Martin F."/>
            <person name="Silar P."/>
            <person name="Natvig D.O."/>
            <person name="Lalanne C."/>
            <person name="Gautier V."/>
            <person name="Ament-Velasquez S.L."/>
            <person name="Kruys A."/>
            <person name="Hutchinson M.I."/>
            <person name="Powell A.J."/>
            <person name="Barry K."/>
            <person name="Miller A.N."/>
            <person name="Grigoriev I.V."/>
            <person name="Debuchy R."/>
            <person name="Gladieux P."/>
            <person name="Hiltunen Thoren M."/>
            <person name="Johannesson H."/>
        </authorList>
    </citation>
    <scope>NUCLEOTIDE SEQUENCE</scope>
    <source>
        <strain evidence="4">PSN309</strain>
    </source>
</reference>
<keyword evidence="5" id="KW-1185">Reference proteome</keyword>
<feature type="domain" description="LITAF" evidence="3">
    <location>
        <begin position="89"/>
        <end position="171"/>
    </location>
</feature>
<protein>
    <recommendedName>
        <fullName evidence="3">LITAF domain-containing protein</fullName>
    </recommendedName>
</protein>
<organism evidence="4 5">
    <name type="scientific">Podospora australis</name>
    <dbReference type="NCBI Taxonomy" id="1536484"/>
    <lineage>
        <taxon>Eukaryota</taxon>
        <taxon>Fungi</taxon>
        <taxon>Dikarya</taxon>
        <taxon>Ascomycota</taxon>
        <taxon>Pezizomycotina</taxon>
        <taxon>Sordariomycetes</taxon>
        <taxon>Sordariomycetidae</taxon>
        <taxon>Sordariales</taxon>
        <taxon>Podosporaceae</taxon>
        <taxon>Podospora</taxon>
    </lineage>
</organism>
<keyword evidence="2" id="KW-0472">Membrane</keyword>
<accession>A0AAN6WSV5</accession>
<proteinExistence type="predicted"/>
<sequence length="188" mass="19723">MSQVQEKPQQATTEHVPMAELHSPSGAPPPEYSPPAPQQSGVTAAGAAPVVGTGEVPAPAVQSPPPAVTAEPKGGATAQQPMNAGPYPPGTVLVTPITQMGEQTQLIDCPFCLKRTKIRVHKEGTAMQVVTGVLCCLLCVCLACVPCLAHWFENTEYYCATCNKKLAEETDDGHYSVFGPGGTVTRIR</sequence>
<feature type="compositionally biased region" description="Low complexity" evidence="1">
    <location>
        <begin position="38"/>
        <end position="61"/>
    </location>
</feature>
<dbReference type="Pfam" id="PF10601">
    <property type="entry name" value="zf-LITAF-like"/>
    <property type="match status" value="1"/>
</dbReference>
<evidence type="ECO:0000256" key="2">
    <source>
        <dbReference type="SAM" id="Phobius"/>
    </source>
</evidence>
<keyword evidence="2" id="KW-0812">Transmembrane</keyword>
<feature type="region of interest" description="Disordered" evidence="1">
    <location>
        <begin position="1"/>
        <end position="90"/>
    </location>
</feature>
<dbReference type="PROSITE" id="PS51837">
    <property type="entry name" value="LITAF"/>
    <property type="match status" value="1"/>
</dbReference>
<reference evidence="4" key="2">
    <citation type="submission" date="2023-05" db="EMBL/GenBank/DDBJ databases">
        <authorList>
            <consortium name="Lawrence Berkeley National Laboratory"/>
            <person name="Steindorff A."/>
            <person name="Hensen N."/>
            <person name="Bonometti L."/>
            <person name="Westerberg I."/>
            <person name="Brannstrom I.O."/>
            <person name="Guillou S."/>
            <person name="Cros-Aarteil S."/>
            <person name="Calhoun S."/>
            <person name="Haridas S."/>
            <person name="Kuo A."/>
            <person name="Mondo S."/>
            <person name="Pangilinan J."/>
            <person name="Riley R."/>
            <person name="Labutti K."/>
            <person name="Andreopoulos B."/>
            <person name="Lipzen A."/>
            <person name="Chen C."/>
            <person name="Yanf M."/>
            <person name="Daum C."/>
            <person name="Ng V."/>
            <person name="Clum A."/>
            <person name="Ohm R."/>
            <person name="Martin F."/>
            <person name="Silar P."/>
            <person name="Natvig D."/>
            <person name="Lalanne C."/>
            <person name="Gautier V."/>
            <person name="Ament-Velasquez S.L."/>
            <person name="Kruys A."/>
            <person name="Hutchinson M.I."/>
            <person name="Powell A.J."/>
            <person name="Barry K."/>
            <person name="Miller A.N."/>
            <person name="Grigoriev I.V."/>
            <person name="Debuchy R."/>
            <person name="Gladieux P."/>
            <person name="Thoren M.H."/>
            <person name="Johannesson H."/>
        </authorList>
    </citation>
    <scope>NUCLEOTIDE SEQUENCE</scope>
    <source>
        <strain evidence="4">PSN309</strain>
    </source>
</reference>
<dbReference type="AlphaFoldDB" id="A0AAN6WSV5"/>
<comment type="caution">
    <text evidence="4">The sequence shown here is derived from an EMBL/GenBank/DDBJ whole genome shotgun (WGS) entry which is preliminary data.</text>
</comment>
<gene>
    <name evidence="4" type="ORF">QBC35DRAFT_221251</name>
</gene>